<dbReference type="InterPro" id="IPR005839">
    <property type="entry name" value="Methylthiotransferase"/>
</dbReference>
<dbReference type="PANTHER" id="PTHR11918">
    <property type="entry name" value="RADICAL SAM PROTEINS"/>
    <property type="match status" value="1"/>
</dbReference>
<sequence>MSPGSPNSVPPRGRIGAGSGHNSHAGVPSVAYVNLGCRVNRVETDLIADELTRAGLAVSSEEESQAVVINTCAVTAEAEAKARKAVRHAASLPQAPLVVATGCVANLFADELSALAPNVTVERDKSRVPAAVLEGLGTGALAVGDDGELLGGAPASTASAPTPTGRTRPGIKIQDGCDNRCTYCIVWKARGASRSVDAARVRELVLRSLERNASEVVLTGINLGVYRSQLPDGRKVGLPGLLAWLLKTTPVGRIRLSSIEPPDVTDELLSTMAASNGRIAPFLHICLQSGCDATLRRMARAYDTAFFRAAVGRAHELLPQASLGTDLIVGFPGETDEEFERSLSFCREMGFSRMHVFRYSRRPGTPAATADDQVDPHVMAERSARARELARDLRAREASRLVGMDDLVCVQAPFRGVSGGLFDVTLDAAAPVDAVIPVRVTGVSPDGTTLLGHVCLHGEHAL</sequence>
<dbReference type="InterPro" id="IPR013848">
    <property type="entry name" value="Methylthiotransferase_N"/>
</dbReference>
<dbReference type="RefSeq" id="WP_258499455.1">
    <property type="nucleotide sequence ID" value="NZ_JANSKA010000005.1"/>
</dbReference>
<organism evidence="11 12">
    <name type="scientific">Tractidigestivibacter montrealensis</name>
    <dbReference type="NCBI Taxonomy" id="2972466"/>
    <lineage>
        <taxon>Bacteria</taxon>
        <taxon>Bacillati</taxon>
        <taxon>Actinomycetota</taxon>
        <taxon>Coriobacteriia</taxon>
        <taxon>Coriobacteriales</taxon>
        <taxon>Atopobiaceae</taxon>
        <taxon>Tractidigestivibacter</taxon>
    </lineage>
</organism>
<proteinExistence type="predicted"/>
<keyword evidence="2" id="KW-0004">4Fe-4S</keyword>
<dbReference type="SFLD" id="SFLDS00029">
    <property type="entry name" value="Radical_SAM"/>
    <property type="match status" value="1"/>
</dbReference>
<dbReference type="PROSITE" id="PS51449">
    <property type="entry name" value="MTTASE_N"/>
    <property type="match status" value="1"/>
</dbReference>
<evidence type="ECO:0000256" key="3">
    <source>
        <dbReference type="ARBA" id="ARBA00022679"/>
    </source>
</evidence>
<keyword evidence="5" id="KW-0479">Metal-binding</keyword>
<evidence type="ECO:0000259" key="9">
    <source>
        <dbReference type="PROSITE" id="PS51449"/>
    </source>
</evidence>
<evidence type="ECO:0000256" key="7">
    <source>
        <dbReference type="ARBA" id="ARBA00023014"/>
    </source>
</evidence>
<evidence type="ECO:0000256" key="6">
    <source>
        <dbReference type="ARBA" id="ARBA00023004"/>
    </source>
</evidence>
<dbReference type="SFLD" id="SFLDG01082">
    <property type="entry name" value="B12-binding_domain_containing"/>
    <property type="match status" value="1"/>
</dbReference>
<evidence type="ECO:0000256" key="8">
    <source>
        <dbReference type="SAM" id="MobiDB-lite"/>
    </source>
</evidence>
<dbReference type="InterPro" id="IPR038135">
    <property type="entry name" value="Methylthiotransferase_N_sf"/>
</dbReference>
<comment type="caution">
    <text evidence="11">The sequence shown here is derived from an EMBL/GenBank/DDBJ whole genome shotgun (WGS) entry which is preliminary data.</text>
</comment>
<evidence type="ECO:0000256" key="1">
    <source>
        <dbReference type="ARBA" id="ARBA00001966"/>
    </source>
</evidence>
<dbReference type="PROSITE" id="PS51918">
    <property type="entry name" value="RADICAL_SAM"/>
    <property type="match status" value="1"/>
</dbReference>
<dbReference type="InterPro" id="IPR023404">
    <property type="entry name" value="rSAM_horseshoe"/>
</dbReference>
<dbReference type="GO" id="GO:0016740">
    <property type="term" value="F:transferase activity"/>
    <property type="evidence" value="ECO:0007669"/>
    <property type="project" value="UniProtKB-KW"/>
</dbReference>
<evidence type="ECO:0000256" key="4">
    <source>
        <dbReference type="ARBA" id="ARBA00022691"/>
    </source>
</evidence>
<protein>
    <submittedName>
        <fullName evidence="11">MiaB/RimO family radical SAM methylthiotransferase</fullName>
        <ecNumber evidence="11">2.8.4.-</ecNumber>
    </submittedName>
</protein>
<dbReference type="Gene3D" id="3.80.30.20">
    <property type="entry name" value="tm_1862 like domain"/>
    <property type="match status" value="1"/>
</dbReference>
<dbReference type="EC" id="2.8.4.-" evidence="11"/>
<dbReference type="SMART" id="SM00729">
    <property type="entry name" value="Elp3"/>
    <property type="match status" value="1"/>
</dbReference>
<feature type="region of interest" description="Disordered" evidence="8">
    <location>
        <begin position="1"/>
        <end position="22"/>
    </location>
</feature>
<comment type="cofactor">
    <cofactor evidence="1">
        <name>[4Fe-4S] cluster</name>
        <dbReference type="ChEBI" id="CHEBI:49883"/>
    </cofactor>
</comment>
<gene>
    <name evidence="11" type="ORF">NVS32_08695</name>
</gene>
<keyword evidence="4" id="KW-0949">S-adenosyl-L-methionine</keyword>
<dbReference type="InterPro" id="IPR058240">
    <property type="entry name" value="rSAM_sf"/>
</dbReference>
<reference evidence="11 12" key="1">
    <citation type="submission" date="2022-08" db="EMBL/GenBank/DDBJ databases">
        <title>Tractidigestivibacter montrealensis type strain KD21.</title>
        <authorList>
            <person name="Diop K."/>
            <person name="Richard C."/>
            <person name="Routy B."/>
        </authorList>
    </citation>
    <scope>NUCLEOTIDE SEQUENCE [LARGE SCALE GENOMIC DNA]</scope>
    <source>
        <strain evidence="11 12">KD21</strain>
    </source>
</reference>
<dbReference type="PROSITE" id="PS01278">
    <property type="entry name" value="MTTASE_RADICAL"/>
    <property type="match status" value="1"/>
</dbReference>
<name>A0ABT1Z9Y4_9ACTN</name>
<dbReference type="NCBIfam" id="TIGR00089">
    <property type="entry name" value="MiaB/RimO family radical SAM methylthiotransferase"/>
    <property type="match status" value="1"/>
</dbReference>
<keyword evidence="12" id="KW-1185">Reference proteome</keyword>
<dbReference type="Pfam" id="PF00919">
    <property type="entry name" value="UPF0004"/>
    <property type="match status" value="1"/>
</dbReference>
<dbReference type="CDD" id="cd01335">
    <property type="entry name" value="Radical_SAM"/>
    <property type="match status" value="1"/>
</dbReference>
<evidence type="ECO:0000313" key="12">
    <source>
        <dbReference type="Proteomes" id="UP001204320"/>
    </source>
</evidence>
<feature type="domain" description="MTTase N-terminal" evidence="9">
    <location>
        <begin position="28"/>
        <end position="137"/>
    </location>
</feature>
<dbReference type="PANTHER" id="PTHR11918:SF45">
    <property type="entry name" value="THREONYLCARBAMOYLADENOSINE TRNA METHYLTHIOTRANSFERASE"/>
    <property type="match status" value="1"/>
</dbReference>
<evidence type="ECO:0000259" key="10">
    <source>
        <dbReference type="PROSITE" id="PS51918"/>
    </source>
</evidence>
<evidence type="ECO:0000313" key="11">
    <source>
        <dbReference type="EMBL" id="MCR9037021.1"/>
    </source>
</evidence>
<dbReference type="Gene3D" id="3.40.50.12160">
    <property type="entry name" value="Methylthiotransferase, N-terminal domain"/>
    <property type="match status" value="1"/>
</dbReference>
<keyword evidence="3 11" id="KW-0808">Transferase</keyword>
<dbReference type="InterPro" id="IPR020612">
    <property type="entry name" value="Methylthiotransferase_CS"/>
</dbReference>
<dbReference type="Proteomes" id="UP001204320">
    <property type="component" value="Unassembled WGS sequence"/>
</dbReference>
<dbReference type="InterPro" id="IPR007197">
    <property type="entry name" value="rSAM"/>
</dbReference>
<keyword evidence="7" id="KW-0411">Iron-sulfur</keyword>
<dbReference type="EMBL" id="JANSKA010000005">
    <property type="protein sequence ID" value="MCR9037021.1"/>
    <property type="molecule type" value="Genomic_DNA"/>
</dbReference>
<feature type="domain" description="Radical SAM core" evidence="10">
    <location>
        <begin position="163"/>
        <end position="396"/>
    </location>
</feature>
<dbReference type="Pfam" id="PF04055">
    <property type="entry name" value="Radical_SAM"/>
    <property type="match status" value="1"/>
</dbReference>
<dbReference type="SUPFAM" id="SSF102114">
    <property type="entry name" value="Radical SAM enzymes"/>
    <property type="match status" value="1"/>
</dbReference>
<evidence type="ECO:0000256" key="2">
    <source>
        <dbReference type="ARBA" id="ARBA00022485"/>
    </source>
</evidence>
<evidence type="ECO:0000256" key="5">
    <source>
        <dbReference type="ARBA" id="ARBA00022723"/>
    </source>
</evidence>
<accession>A0ABT1Z9Y4</accession>
<dbReference type="InterPro" id="IPR006638">
    <property type="entry name" value="Elp3/MiaA/NifB-like_rSAM"/>
</dbReference>
<keyword evidence="6" id="KW-0408">Iron</keyword>